<keyword evidence="1" id="KW-0812">Transmembrane</keyword>
<keyword evidence="1" id="KW-0472">Membrane</keyword>
<evidence type="ECO:0000313" key="2">
    <source>
        <dbReference type="EMBL" id="MBK6007124.1"/>
    </source>
</evidence>
<dbReference type="Proteomes" id="UP000630528">
    <property type="component" value="Unassembled WGS sequence"/>
</dbReference>
<dbReference type="AlphaFoldDB" id="A0A934TT79"/>
<dbReference type="RefSeq" id="WP_201171964.1">
    <property type="nucleotide sequence ID" value="NZ_JAEPWM010000005.1"/>
</dbReference>
<keyword evidence="1" id="KW-1133">Transmembrane helix</keyword>
<evidence type="ECO:0000313" key="3">
    <source>
        <dbReference type="Proteomes" id="UP000630528"/>
    </source>
</evidence>
<dbReference type="EMBL" id="JAEPWM010000005">
    <property type="protein sequence ID" value="MBK6007124.1"/>
    <property type="molecule type" value="Genomic_DNA"/>
</dbReference>
<comment type="caution">
    <text evidence="2">The sequence shown here is derived from an EMBL/GenBank/DDBJ whole genome shotgun (WGS) entry which is preliminary data.</text>
</comment>
<reference evidence="2" key="1">
    <citation type="journal article" date="2012" name="J. Microbiol. Biotechnol.">
        <title>Ramlibacter ginsenosidimutans sp. nov., with ginsenoside-converting activity.</title>
        <authorList>
            <person name="Wang L."/>
            <person name="An D.S."/>
            <person name="Kim S.G."/>
            <person name="Jin F.X."/>
            <person name="Kim S.C."/>
            <person name="Lee S.T."/>
            <person name="Im W.T."/>
        </authorList>
    </citation>
    <scope>NUCLEOTIDE SEQUENCE</scope>
    <source>
        <strain evidence="2">KACC 17527</strain>
    </source>
</reference>
<reference evidence="2" key="2">
    <citation type="submission" date="2021-01" db="EMBL/GenBank/DDBJ databases">
        <authorList>
            <person name="Kang M."/>
        </authorList>
    </citation>
    <scope>NUCLEOTIDE SEQUENCE</scope>
    <source>
        <strain evidence="2">KACC 17527</strain>
    </source>
</reference>
<sequence length="97" mass="10726">MSARHLVRGWQLWPEAALSVTFLAKRIAAMQPAVQRRIERPQLIVNNLVVFVMTGIAVLLPKTAGSGLVLLLRGFVMPSWVSDTDHPRNSAITRGKP</sequence>
<feature type="transmembrane region" description="Helical" evidence="1">
    <location>
        <begin position="43"/>
        <end position="60"/>
    </location>
</feature>
<proteinExistence type="predicted"/>
<name>A0A934TT79_9BURK</name>
<keyword evidence="3" id="KW-1185">Reference proteome</keyword>
<accession>A0A934TT79</accession>
<protein>
    <submittedName>
        <fullName evidence="2">Uncharacterized protein</fullName>
    </submittedName>
</protein>
<evidence type="ECO:0000256" key="1">
    <source>
        <dbReference type="SAM" id="Phobius"/>
    </source>
</evidence>
<organism evidence="2 3">
    <name type="scientific">Ramlibacter ginsenosidimutans</name>
    <dbReference type="NCBI Taxonomy" id="502333"/>
    <lineage>
        <taxon>Bacteria</taxon>
        <taxon>Pseudomonadati</taxon>
        <taxon>Pseudomonadota</taxon>
        <taxon>Betaproteobacteria</taxon>
        <taxon>Burkholderiales</taxon>
        <taxon>Comamonadaceae</taxon>
        <taxon>Ramlibacter</taxon>
    </lineage>
</organism>
<gene>
    <name evidence="2" type="ORF">JJB11_13570</name>
</gene>